<dbReference type="InterPro" id="IPR050884">
    <property type="entry name" value="CNP_phosphodiesterase-III"/>
</dbReference>
<keyword evidence="2" id="KW-0378">Hydrolase</keyword>
<gene>
    <name evidence="7" type="ORF">JHZ66_21970</name>
</gene>
<dbReference type="PANTHER" id="PTHR42988">
    <property type="entry name" value="PHOSPHOHYDROLASE"/>
    <property type="match status" value="1"/>
</dbReference>
<evidence type="ECO:0000313" key="8">
    <source>
        <dbReference type="Proteomes" id="UP000644195"/>
    </source>
</evidence>
<keyword evidence="1" id="KW-0479">Metal-binding</keyword>
<reference evidence="7 8" key="1">
    <citation type="submission" date="2020-12" db="EMBL/GenBank/DDBJ databases">
        <title>Genome of Pca MAFF 106156.</title>
        <authorList>
            <person name="Fujikawa T."/>
            <person name="Inoue Y."/>
        </authorList>
    </citation>
    <scope>NUCLEOTIDE SEQUENCE [LARGE SCALE GENOMIC DNA]</scope>
    <source>
        <strain evidence="7 8">MAFF 106156</strain>
    </source>
</reference>
<dbReference type="SUPFAM" id="SSF56300">
    <property type="entry name" value="Metallo-dependent phosphatases"/>
    <property type="match status" value="1"/>
</dbReference>
<proteinExistence type="inferred from homology"/>
<dbReference type="InterPro" id="IPR029052">
    <property type="entry name" value="Metallo-depent_PP-like"/>
</dbReference>
<dbReference type="InterPro" id="IPR004843">
    <property type="entry name" value="Calcineurin-like_PHP"/>
</dbReference>
<sequence length="936" mass="104811">MSVFKWLHLSDFHFGKKPDFTYQQPLLASKIIDHVVKYSEENGPPDAIFITGDIANSGEIDEYSLFNDIVLVPLMGFLGEDFCEKIFLVPGNHDVQRNKNRKFGRDEYLGLEDGNFEPSDISLADRKILLERFSNFVNHSLATFTKDIVSVDGSYYQRISVNGGDVSVIGINTSWLCRDEQDRGTLTPGIALLRAGLEKSPPTDVKFVLGHHPLDWVCQSHRETVKALLGHHNAIYLHGHMHEAWGKPEYVNGSSFMAIQAGAAFQAPEGSKWKNSLLWGQLNFDAKHIELKPYEWSFTEQNWKHSSAGFPEAHRDRDIWRYELPKSSVAIASTKPVTPPGGWHVLTLIELDAYAIPLNDDDAVYFFDGATPSWKVALSPSIPRREVVNELGRVFSKLQGIAKDVEPVICTLLAAGCEGKTTALLQTAYSILQANPTKKILYRKNSSRPFDVSQLLPVLLQHQDWLVVVDDADQVARALLNFVESGYQGYEGKIDFLLACRDSDWKSSEAISLPWNFCSSYQSVILKDLSKVDAEKIVTAWAAYGARGLGDDFINLETNIRVDKLRFYAKQESKSNTGAFFGALLLSRHNGDLLSHAEAMLSRLSDHTVENSKSLRDALGYIAAMHAEGFDKLSLEVLASVMGLTVARLQKYVINPLGQEAAATTTSTVVFTRHKYIAKAIVEVLETKFDVDISNIFIELVISEVERSKNERVSNFDFWRFKMADALYEKGKSRLAIALCEAVLNADPENHRSRTKLAKFYRMEGSVEDSVSLFRGAENPSNERGFYREWSVCEGECRCIVESAVLVLFALSDDSNSTQLDIPDALFSLTGLVSALSNLHRRYADEEFELATDAAWSIVSLLAERHAGFDMSGVRAFRNKVLRRRAINYTGVEAVNQLHELCKRLSTYKCEVGLPGTIAVSALSFDELKMLVRNFS</sequence>
<keyword evidence="3" id="KW-0408">Iron</keyword>
<name>A0ABS1XJ42_PSEC1</name>
<keyword evidence="8" id="KW-1185">Reference proteome</keyword>
<evidence type="ECO:0000256" key="4">
    <source>
        <dbReference type="ARBA" id="ARBA00025742"/>
    </source>
</evidence>
<evidence type="ECO:0000256" key="3">
    <source>
        <dbReference type="ARBA" id="ARBA00023004"/>
    </source>
</evidence>
<evidence type="ECO:0000259" key="5">
    <source>
        <dbReference type="Pfam" id="PF00149"/>
    </source>
</evidence>
<feature type="domain" description="Calcineurin-like phosphoesterase" evidence="5">
    <location>
        <begin position="7"/>
        <end position="243"/>
    </location>
</feature>
<dbReference type="Pfam" id="PF25199">
    <property type="entry name" value="nSTAND_NTPase5"/>
    <property type="match status" value="1"/>
</dbReference>
<dbReference type="SUPFAM" id="SSF48452">
    <property type="entry name" value="TPR-like"/>
    <property type="match status" value="1"/>
</dbReference>
<dbReference type="PANTHER" id="PTHR42988:SF2">
    <property type="entry name" value="CYCLIC NUCLEOTIDE PHOSPHODIESTERASE CBUA0032-RELATED"/>
    <property type="match status" value="1"/>
</dbReference>
<comment type="similarity">
    <text evidence="4">Belongs to the cyclic nucleotide phosphodiesterase class-III family.</text>
</comment>
<dbReference type="InterPro" id="IPR011990">
    <property type="entry name" value="TPR-like_helical_dom_sf"/>
</dbReference>
<dbReference type="InterPro" id="IPR057574">
    <property type="entry name" value="nSTAND_NTPase5_dom"/>
</dbReference>
<dbReference type="EMBL" id="JAEVFO010000054">
    <property type="protein sequence ID" value="MBM0141452.1"/>
    <property type="molecule type" value="Genomic_DNA"/>
</dbReference>
<dbReference type="Proteomes" id="UP000644195">
    <property type="component" value="Unassembled WGS sequence"/>
</dbReference>
<evidence type="ECO:0000259" key="6">
    <source>
        <dbReference type="Pfam" id="PF25199"/>
    </source>
</evidence>
<dbReference type="Pfam" id="PF00149">
    <property type="entry name" value="Metallophos"/>
    <property type="match status" value="1"/>
</dbReference>
<feature type="domain" description="Novel STAND NTPase 5" evidence="6">
    <location>
        <begin position="366"/>
        <end position="510"/>
    </location>
</feature>
<evidence type="ECO:0000313" key="7">
    <source>
        <dbReference type="EMBL" id="MBM0141452.1"/>
    </source>
</evidence>
<comment type="caution">
    <text evidence="7">The sequence shown here is derived from an EMBL/GenBank/DDBJ whole genome shotgun (WGS) entry which is preliminary data.</text>
</comment>
<organism evidence="7 8">
    <name type="scientific">Pseudomonas cannabina pv. alisalensis</name>
    <dbReference type="NCBI Taxonomy" id="757414"/>
    <lineage>
        <taxon>Bacteria</taxon>
        <taxon>Pseudomonadati</taxon>
        <taxon>Pseudomonadota</taxon>
        <taxon>Gammaproteobacteria</taxon>
        <taxon>Pseudomonadales</taxon>
        <taxon>Pseudomonadaceae</taxon>
        <taxon>Pseudomonas</taxon>
    </lineage>
</organism>
<evidence type="ECO:0000256" key="1">
    <source>
        <dbReference type="ARBA" id="ARBA00022723"/>
    </source>
</evidence>
<dbReference type="RefSeq" id="WP_203009890.1">
    <property type="nucleotide sequence ID" value="NZ_JAEVFO010000054.1"/>
</dbReference>
<evidence type="ECO:0000256" key="2">
    <source>
        <dbReference type="ARBA" id="ARBA00022801"/>
    </source>
</evidence>
<dbReference type="Gene3D" id="1.25.40.10">
    <property type="entry name" value="Tetratricopeptide repeat domain"/>
    <property type="match status" value="1"/>
</dbReference>
<accession>A0ABS1XJ42</accession>
<dbReference type="Gene3D" id="3.60.21.10">
    <property type="match status" value="1"/>
</dbReference>
<protein>
    <submittedName>
        <fullName evidence="7">Metallophosphoesterase</fullName>
    </submittedName>
</protein>